<name>A0A377JZX4_ECOLX</name>
<evidence type="ECO:0000259" key="2">
    <source>
        <dbReference type="Pfam" id="PF21001"/>
    </source>
</evidence>
<gene>
    <name evidence="3" type="primary">yqiJ</name>
    <name evidence="3" type="ORF">NCTC9075_01048</name>
</gene>
<dbReference type="InterPro" id="IPR048376">
    <property type="entry name" value="YqiJ_N"/>
</dbReference>
<keyword evidence="1" id="KW-1133">Transmembrane helix</keyword>
<feature type="domain" description="Inner membrane protein YqiJ N-terminal" evidence="2">
    <location>
        <begin position="8"/>
        <end position="99"/>
    </location>
</feature>
<organism evidence="3 4">
    <name type="scientific">Escherichia coli</name>
    <dbReference type="NCBI Taxonomy" id="562"/>
    <lineage>
        <taxon>Bacteria</taxon>
        <taxon>Pseudomonadati</taxon>
        <taxon>Pseudomonadota</taxon>
        <taxon>Gammaproteobacteria</taxon>
        <taxon>Enterobacterales</taxon>
        <taxon>Enterobacteriaceae</taxon>
        <taxon>Escherichia</taxon>
    </lineage>
</organism>
<sequence>MILFADYNTPYLFAISFVLLIGLLEIFALICGHMLSGALDAHLDHYDSITTGHISQALHYLNIGRLPALVVLCLLAGFFGLIGILLQTCLRYALAITTPQPVSWFLSVYCLQLLQCIIPVKSLHPGFHATIVQLLQKKNMLVAWH</sequence>
<evidence type="ECO:0000256" key="1">
    <source>
        <dbReference type="SAM" id="Phobius"/>
    </source>
</evidence>
<evidence type="ECO:0000313" key="3">
    <source>
        <dbReference type="EMBL" id="STP17619.1"/>
    </source>
</evidence>
<dbReference type="Proteomes" id="UP000254181">
    <property type="component" value="Unassembled WGS sequence"/>
</dbReference>
<evidence type="ECO:0000313" key="4">
    <source>
        <dbReference type="Proteomes" id="UP000254181"/>
    </source>
</evidence>
<feature type="transmembrane region" description="Helical" evidence="1">
    <location>
        <begin position="12"/>
        <end position="35"/>
    </location>
</feature>
<proteinExistence type="predicted"/>
<feature type="transmembrane region" description="Helical" evidence="1">
    <location>
        <begin position="66"/>
        <end position="86"/>
    </location>
</feature>
<keyword evidence="1" id="KW-0812">Transmembrane</keyword>
<dbReference type="Pfam" id="PF21001">
    <property type="entry name" value="YqiJ_N"/>
    <property type="match status" value="1"/>
</dbReference>
<dbReference type="AlphaFoldDB" id="A0A377JZX4"/>
<reference evidence="3 4" key="1">
    <citation type="submission" date="2018-06" db="EMBL/GenBank/DDBJ databases">
        <authorList>
            <consortium name="Pathogen Informatics"/>
            <person name="Doyle S."/>
        </authorList>
    </citation>
    <scope>NUCLEOTIDE SEQUENCE [LARGE SCALE GENOMIC DNA]</scope>
    <source>
        <strain evidence="3 4">NCTC9075</strain>
    </source>
</reference>
<accession>A0A377JZX4</accession>
<protein>
    <submittedName>
        <fullName evidence="3">Membrane protein YqiJ</fullName>
    </submittedName>
</protein>
<keyword evidence="1" id="KW-0472">Membrane</keyword>
<dbReference type="EMBL" id="UGEM01000004">
    <property type="protein sequence ID" value="STP17619.1"/>
    <property type="molecule type" value="Genomic_DNA"/>
</dbReference>